<dbReference type="EMBL" id="JBFXLS010000013">
    <property type="protein sequence ID" value="KAL2830312.1"/>
    <property type="molecule type" value="Genomic_DNA"/>
</dbReference>
<evidence type="ECO:0000256" key="1">
    <source>
        <dbReference type="SAM" id="MobiDB-lite"/>
    </source>
</evidence>
<organism evidence="2 3">
    <name type="scientific">Aspergillus cavernicola</name>
    <dbReference type="NCBI Taxonomy" id="176166"/>
    <lineage>
        <taxon>Eukaryota</taxon>
        <taxon>Fungi</taxon>
        <taxon>Dikarya</taxon>
        <taxon>Ascomycota</taxon>
        <taxon>Pezizomycotina</taxon>
        <taxon>Eurotiomycetes</taxon>
        <taxon>Eurotiomycetidae</taxon>
        <taxon>Eurotiales</taxon>
        <taxon>Aspergillaceae</taxon>
        <taxon>Aspergillus</taxon>
        <taxon>Aspergillus subgen. Nidulantes</taxon>
    </lineage>
</organism>
<proteinExistence type="predicted"/>
<evidence type="ECO:0000313" key="3">
    <source>
        <dbReference type="Proteomes" id="UP001610335"/>
    </source>
</evidence>
<feature type="region of interest" description="Disordered" evidence="1">
    <location>
        <begin position="1"/>
        <end position="21"/>
    </location>
</feature>
<accession>A0ABR4IRU5</accession>
<keyword evidence="3" id="KW-1185">Reference proteome</keyword>
<sequence length="94" mass="10950">MQPELSSAPHPSPRPSLNRPTYIRPHRFRRWSLPLLAAIAIIGYRVTTQPLKQGARYQIAEEERLRKNQELMDAYGYKDNVSDLQKALEAYEIQ</sequence>
<gene>
    <name evidence="2" type="ORF">BDW59DRAFT_158641</name>
</gene>
<evidence type="ECO:0000313" key="2">
    <source>
        <dbReference type="EMBL" id="KAL2830312.1"/>
    </source>
</evidence>
<reference evidence="2 3" key="1">
    <citation type="submission" date="2024-07" db="EMBL/GenBank/DDBJ databases">
        <title>Section-level genome sequencing and comparative genomics of Aspergillus sections Usti and Cavernicolus.</title>
        <authorList>
            <consortium name="Lawrence Berkeley National Laboratory"/>
            <person name="Nybo J.L."/>
            <person name="Vesth T.C."/>
            <person name="Theobald S."/>
            <person name="Frisvad J.C."/>
            <person name="Larsen T.O."/>
            <person name="Kjaerboelling I."/>
            <person name="Rothschild-Mancinelli K."/>
            <person name="Lyhne E.K."/>
            <person name="Kogle M.E."/>
            <person name="Barry K."/>
            <person name="Clum A."/>
            <person name="Na H."/>
            <person name="Ledsgaard L."/>
            <person name="Lin J."/>
            <person name="Lipzen A."/>
            <person name="Kuo A."/>
            <person name="Riley R."/>
            <person name="Mondo S."/>
            <person name="LaButti K."/>
            <person name="Haridas S."/>
            <person name="Pangalinan J."/>
            <person name="Salamov A.A."/>
            <person name="Simmons B.A."/>
            <person name="Magnuson J.K."/>
            <person name="Chen J."/>
            <person name="Drula E."/>
            <person name="Henrissat B."/>
            <person name="Wiebenga A."/>
            <person name="Lubbers R.J."/>
            <person name="Gomes A.C."/>
            <person name="Makela M.R."/>
            <person name="Stajich J."/>
            <person name="Grigoriev I.V."/>
            <person name="Mortensen U.H."/>
            <person name="De vries R.P."/>
            <person name="Baker S.E."/>
            <person name="Andersen M.R."/>
        </authorList>
    </citation>
    <scope>NUCLEOTIDE SEQUENCE [LARGE SCALE GENOMIC DNA]</scope>
    <source>
        <strain evidence="2 3">CBS 600.67</strain>
    </source>
</reference>
<comment type="caution">
    <text evidence="2">The sequence shown here is derived from an EMBL/GenBank/DDBJ whole genome shotgun (WGS) entry which is preliminary data.</text>
</comment>
<dbReference type="Proteomes" id="UP001610335">
    <property type="component" value="Unassembled WGS sequence"/>
</dbReference>
<protein>
    <submittedName>
        <fullName evidence="2">Uncharacterized protein</fullName>
    </submittedName>
</protein>
<name>A0ABR4IRU5_9EURO</name>